<dbReference type="CDD" id="cd07185">
    <property type="entry name" value="OmpA_C-like"/>
    <property type="match status" value="1"/>
</dbReference>
<dbReference type="InterPro" id="IPR036737">
    <property type="entry name" value="OmpA-like_sf"/>
</dbReference>
<evidence type="ECO:0000256" key="1">
    <source>
        <dbReference type="ARBA" id="ARBA00004442"/>
    </source>
</evidence>
<dbReference type="InterPro" id="IPR050330">
    <property type="entry name" value="Bact_OuterMem_StrucFunc"/>
</dbReference>
<dbReference type="SUPFAM" id="SSF49464">
    <property type="entry name" value="Carboxypeptidase regulatory domain-like"/>
    <property type="match status" value="1"/>
</dbReference>
<feature type="signal peptide" evidence="5">
    <location>
        <begin position="1"/>
        <end position="20"/>
    </location>
</feature>
<organism evidence="7 8">
    <name type="scientific">Hymenobacter negativus</name>
    <dbReference type="NCBI Taxonomy" id="2795026"/>
    <lineage>
        <taxon>Bacteria</taxon>
        <taxon>Pseudomonadati</taxon>
        <taxon>Bacteroidota</taxon>
        <taxon>Cytophagia</taxon>
        <taxon>Cytophagales</taxon>
        <taxon>Hymenobacteraceae</taxon>
        <taxon>Hymenobacter</taxon>
    </lineage>
</organism>
<dbReference type="Gene3D" id="2.60.40.1120">
    <property type="entry name" value="Carboxypeptidase-like, regulatory domain"/>
    <property type="match status" value="1"/>
</dbReference>
<dbReference type="PANTHER" id="PTHR30329">
    <property type="entry name" value="STATOR ELEMENT OF FLAGELLAR MOTOR COMPLEX"/>
    <property type="match status" value="1"/>
</dbReference>
<dbReference type="InterPro" id="IPR006690">
    <property type="entry name" value="OMPA-like_CS"/>
</dbReference>
<comment type="subcellular location">
    <subcellularLocation>
        <location evidence="1">Cell outer membrane</location>
    </subcellularLocation>
</comment>
<evidence type="ECO:0000259" key="6">
    <source>
        <dbReference type="PROSITE" id="PS51123"/>
    </source>
</evidence>
<dbReference type="Gene3D" id="3.30.1330.60">
    <property type="entry name" value="OmpA-like domain"/>
    <property type="match status" value="1"/>
</dbReference>
<keyword evidence="8" id="KW-1185">Reference proteome</keyword>
<dbReference type="PROSITE" id="PS01068">
    <property type="entry name" value="OMPA_1"/>
    <property type="match status" value="1"/>
</dbReference>
<name>A0ABS3QC33_9BACT</name>
<evidence type="ECO:0000256" key="2">
    <source>
        <dbReference type="ARBA" id="ARBA00023136"/>
    </source>
</evidence>
<reference evidence="7 8" key="1">
    <citation type="submission" date="2021-03" db="EMBL/GenBank/DDBJ databases">
        <authorList>
            <person name="Kim M.K."/>
        </authorList>
    </citation>
    <scope>NUCLEOTIDE SEQUENCE [LARGE SCALE GENOMIC DNA]</scope>
    <source>
        <strain evidence="7 8">BT442</strain>
    </source>
</reference>
<evidence type="ECO:0000256" key="4">
    <source>
        <dbReference type="PROSITE-ProRule" id="PRU00473"/>
    </source>
</evidence>
<evidence type="ECO:0000256" key="5">
    <source>
        <dbReference type="SAM" id="SignalP"/>
    </source>
</evidence>
<dbReference type="RefSeq" id="WP_208173928.1">
    <property type="nucleotide sequence ID" value="NZ_JAGETZ010000002.1"/>
</dbReference>
<feature type="chain" id="PRO_5045599507" evidence="5">
    <location>
        <begin position="21"/>
        <end position="376"/>
    </location>
</feature>
<feature type="domain" description="OmpA-like" evidence="6">
    <location>
        <begin position="260"/>
        <end position="376"/>
    </location>
</feature>
<evidence type="ECO:0000313" key="8">
    <source>
        <dbReference type="Proteomes" id="UP000664369"/>
    </source>
</evidence>
<dbReference type="InterPro" id="IPR006665">
    <property type="entry name" value="OmpA-like"/>
</dbReference>
<protein>
    <submittedName>
        <fullName evidence="7">OmpA family protein</fullName>
    </submittedName>
</protein>
<dbReference type="SUPFAM" id="SSF103088">
    <property type="entry name" value="OmpA-like"/>
    <property type="match status" value="1"/>
</dbReference>
<dbReference type="Pfam" id="PF13620">
    <property type="entry name" value="CarboxypepD_reg"/>
    <property type="match status" value="1"/>
</dbReference>
<comment type="caution">
    <text evidence="7">The sequence shown here is derived from an EMBL/GenBank/DDBJ whole genome shotgun (WGS) entry which is preliminary data.</text>
</comment>
<evidence type="ECO:0000256" key="3">
    <source>
        <dbReference type="ARBA" id="ARBA00023237"/>
    </source>
</evidence>
<dbReference type="Pfam" id="PF00691">
    <property type="entry name" value="OmpA"/>
    <property type="match status" value="1"/>
</dbReference>
<dbReference type="PRINTS" id="PR01021">
    <property type="entry name" value="OMPADOMAIN"/>
</dbReference>
<dbReference type="Proteomes" id="UP000664369">
    <property type="component" value="Unassembled WGS sequence"/>
</dbReference>
<keyword evidence="3" id="KW-0998">Cell outer membrane</keyword>
<accession>A0ABS3QC33</accession>
<evidence type="ECO:0000313" key="7">
    <source>
        <dbReference type="EMBL" id="MBO2008394.1"/>
    </source>
</evidence>
<gene>
    <name evidence="7" type="ORF">J4E00_04970</name>
</gene>
<dbReference type="PANTHER" id="PTHR30329:SF21">
    <property type="entry name" value="LIPOPROTEIN YIAD-RELATED"/>
    <property type="match status" value="1"/>
</dbReference>
<keyword evidence="5" id="KW-0732">Signal</keyword>
<keyword evidence="2 4" id="KW-0472">Membrane</keyword>
<dbReference type="PROSITE" id="PS51123">
    <property type="entry name" value="OMPA_2"/>
    <property type="match status" value="1"/>
</dbReference>
<dbReference type="InterPro" id="IPR008969">
    <property type="entry name" value="CarboxyPept-like_regulatory"/>
</dbReference>
<dbReference type="EMBL" id="JAGETZ010000002">
    <property type="protein sequence ID" value="MBO2008394.1"/>
    <property type="molecule type" value="Genomic_DNA"/>
</dbReference>
<proteinExistence type="predicted"/>
<dbReference type="InterPro" id="IPR006664">
    <property type="entry name" value="OMP_bac"/>
</dbReference>
<sequence length="376" mass="39467">MKLLLPIGLLISSMAAPALAQNAGMSLIGSVQSESQQPLPGAAITVIHMPTGVRHAAASDGSGHFAVPNLTMGGPYIIQVGEGGYRSQTVENVFLENGKTASFTVTLNRLGNGKATTSNRNHSPAAPASNGTLALAPEAKVGGPVLLTTLSGQHQSATPTPTTPPAASVAASVPTTLVTAEPLPARTARYPHRTGPVRVSDPIVPGHYDAKTGNYVYETGTATTLKLNNGASITGVGINSTESNLYRFLSDAQMQVDTVDLTRGWYNFDRVYFEAGKATLTAASLNQLRNVATLLRAYPTARIKLGGYTDDTGTYKVNKALSEARARTAWASLVEMGISPSRVDARGYGPNYSVSSNATEEGRAMNRRLSVKVLQK</sequence>